<accession>A0A132N2Y1</accession>
<comment type="caution">
    <text evidence="2">The sequence shown here is derived from an EMBL/GenBank/DDBJ whole genome shotgun (WGS) entry which is preliminary data.</text>
</comment>
<evidence type="ECO:0000313" key="4">
    <source>
        <dbReference type="Proteomes" id="UP000070188"/>
    </source>
</evidence>
<evidence type="ECO:0000313" key="6">
    <source>
        <dbReference type="Proteomes" id="UP000070659"/>
    </source>
</evidence>
<dbReference type="Proteomes" id="UP000070188">
    <property type="component" value="Unassembled WGS sequence"/>
</dbReference>
<gene>
    <name evidence="1" type="ORF">LI90_1551</name>
    <name evidence="2" type="ORF">TH66_07230</name>
    <name evidence="3" type="ORF">TR74_11965</name>
</gene>
<reference evidence="1" key="4">
    <citation type="submission" date="2015-04" db="EMBL/GenBank/DDBJ databases">
        <title>Physiological reanalysis, assessment of diazotrophy, and genome sequences of multiple isolates of Streptomyces thermoautotrophicus.</title>
        <authorList>
            <person name="MacKellar D.C."/>
            <person name="Lieber L."/>
            <person name="Norman J."/>
            <person name="Bolger A."/>
            <person name="Tobin C."/>
            <person name="Murray J.W."/>
            <person name="Woodward J."/>
            <person name="Friesen M."/>
            <person name="Prell J."/>
        </authorList>
    </citation>
    <scope>NUCLEOTIDE SEQUENCE [LARGE SCALE GENOMIC DNA]</scope>
    <source>
        <strain evidence="1">H1</strain>
    </source>
</reference>
<evidence type="ECO:0000313" key="2">
    <source>
        <dbReference type="EMBL" id="KWX04387.1"/>
    </source>
</evidence>
<evidence type="ECO:0000313" key="1">
    <source>
        <dbReference type="EMBL" id="KWW99911.1"/>
    </source>
</evidence>
<keyword evidence="4" id="KW-1185">Reference proteome</keyword>
<dbReference type="RefSeq" id="WP_066886013.1">
    <property type="nucleotide sequence ID" value="NZ_JYIJ01000015.1"/>
</dbReference>
<dbReference type="EMBL" id="JYIJ01000015">
    <property type="protein sequence ID" value="KWX04387.1"/>
    <property type="molecule type" value="Genomic_DNA"/>
</dbReference>
<dbReference type="EMBL" id="JYIK01000898">
    <property type="protein sequence ID" value="KWX09050.1"/>
    <property type="molecule type" value="Genomic_DNA"/>
</dbReference>
<organism evidence="2 6">
    <name type="scientific">Carbonactinospora thermoautotrophica</name>
    <dbReference type="NCBI Taxonomy" id="1469144"/>
    <lineage>
        <taxon>Bacteria</taxon>
        <taxon>Bacillati</taxon>
        <taxon>Actinomycetota</taxon>
        <taxon>Actinomycetes</taxon>
        <taxon>Kitasatosporales</taxon>
        <taxon>Carbonactinosporaceae</taxon>
        <taxon>Carbonactinospora</taxon>
    </lineage>
</organism>
<reference evidence="4" key="3">
    <citation type="submission" date="2015-04" db="EMBL/GenBank/DDBJ databases">
        <title>Physiological reanalysis, assessment of diazotrophy, and genome sequences of multiple isolates of Streptomyces thermoautotrophicus.</title>
        <authorList>
            <person name="MacKellar D.C."/>
            <person name="Lieber L."/>
            <person name="Norman J."/>
            <person name="Bolger A."/>
            <person name="Tobin C."/>
            <person name="Murray J.W."/>
            <person name="Chang R."/>
            <person name="Ford T."/>
            <person name="Nguyen P.Q."/>
            <person name="Woodward J."/>
            <person name="Permingeat H."/>
            <person name="Joshi N.S."/>
            <person name="Silver P.A."/>
            <person name="Usadel B."/>
            <person name="Rutherford A.W."/>
            <person name="Friesen M."/>
            <person name="Prell J."/>
        </authorList>
    </citation>
    <scope>NUCLEOTIDE SEQUENCE [LARGE SCALE GENOMIC DNA]</scope>
    <source>
        <strain evidence="4">H1</strain>
    </source>
</reference>
<dbReference type="Proteomes" id="UP000070598">
    <property type="component" value="Unassembled WGS sequence"/>
</dbReference>
<protein>
    <submittedName>
        <fullName evidence="2">Uncharacterized protein</fullName>
    </submittedName>
</protein>
<sequence length="95" mass="10854">MTARDWITTAEAAEILGISPRRMRQLSGRLGARLQPDNVLLWPRQAVEQERERRKKAMRPAEADKRSAVDLLREIAEDVKAIRRHLERGDSGDAP</sequence>
<reference evidence="5" key="2">
    <citation type="submission" date="2015-02" db="EMBL/GenBank/DDBJ databases">
        <title>Physiological reanalysis, assessment of diazotrophy, and genome sequences of multiple isolates of Streptomyces thermoautotrophicus.</title>
        <authorList>
            <person name="MacKellar D.C."/>
            <person name="Lieber L."/>
            <person name="Norman J."/>
            <person name="Bolger A."/>
            <person name="Tobin C."/>
            <person name="Murray J.W."/>
            <person name="Friesen M."/>
            <person name="Prell J."/>
        </authorList>
    </citation>
    <scope>NUCLEOTIDE SEQUENCE [LARGE SCALE GENOMIC DNA]</scope>
    <source>
        <strain evidence="5">UBT1</strain>
    </source>
</reference>
<proteinExistence type="predicted"/>
<dbReference type="EMBL" id="LAXD01000001">
    <property type="protein sequence ID" value="KWW99911.1"/>
    <property type="molecule type" value="Genomic_DNA"/>
</dbReference>
<evidence type="ECO:0000313" key="5">
    <source>
        <dbReference type="Proteomes" id="UP000070598"/>
    </source>
</evidence>
<evidence type="ECO:0000313" key="3">
    <source>
        <dbReference type="EMBL" id="KWX09050.1"/>
    </source>
</evidence>
<reference evidence="2 6" key="1">
    <citation type="submission" date="2015-02" db="EMBL/GenBank/DDBJ databases">
        <title>Physiological reanalysis, assessment of diazotrophy, and genome sequences of multiple isolates of Streptomyces thermoautotrophicus.</title>
        <authorList>
            <person name="MacKellar D.C."/>
            <person name="Lieber L."/>
            <person name="Norman J."/>
            <person name="Bolger A."/>
            <person name="Tobin C."/>
            <person name="Murray J.W."/>
            <person name="Prell J."/>
        </authorList>
    </citation>
    <scope>NUCLEOTIDE SEQUENCE [LARGE SCALE GENOMIC DNA]</scope>
    <source>
        <strain evidence="2 6">UBT1</strain>
    </source>
</reference>
<dbReference type="PATRIC" id="fig|1469144.10.peg.1696"/>
<name>A0A132N2Y1_9ACTN</name>
<dbReference type="Proteomes" id="UP000070659">
    <property type="component" value="Unassembled WGS sequence"/>
</dbReference>
<dbReference type="AlphaFoldDB" id="A0A132N2Y1"/>